<evidence type="ECO:0000313" key="1">
    <source>
        <dbReference type="EMBL" id="GAI01131.1"/>
    </source>
</evidence>
<evidence type="ECO:0008006" key="2">
    <source>
        <dbReference type="Google" id="ProtNLM"/>
    </source>
</evidence>
<name>X1L5H0_9ZZZZ</name>
<comment type="caution">
    <text evidence="1">The sequence shown here is derived from an EMBL/GenBank/DDBJ whole genome shotgun (WGS) entry which is preliminary data.</text>
</comment>
<dbReference type="Gene3D" id="3.40.50.2300">
    <property type="match status" value="1"/>
</dbReference>
<dbReference type="EMBL" id="BARV01001888">
    <property type="protein sequence ID" value="GAI01131.1"/>
    <property type="molecule type" value="Genomic_DNA"/>
</dbReference>
<proteinExistence type="predicted"/>
<dbReference type="SUPFAM" id="SSF52788">
    <property type="entry name" value="Phosphotyrosine protein phosphatases I"/>
    <property type="match status" value="1"/>
</dbReference>
<feature type="non-terminal residue" evidence="1">
    <location>
        <position position="1"/>
    </location>
</feature>
<reference evidence="1" key="1">
    <citation type="journal article" date="2014" name="Front. Microbiol.">
        <title>High frequency of phylogenetically diverse reductive dehalogenase-homologous genes in deep subseafloor sedimentary metagenomes.</title>
        <authorList>
            <person name="Kawai M."/>
            <person name="Futagami T."/>
            <person name="Toyoda A."/>
            <person name="Takaki Y."/>
            <person name="Nishi S."/>
            <person name="Hori S."/>
            <person name="Arai W."/>
            <person name="Tsubouchi T."/>
            <person name="Morono Y."/>
            <person name="Uchiyama I."/>
            <person name="Ito T."/>
            <person name="Fujiyama A."/>
            <person name="Inagaki F."/>
            <person name="Takami H."/>
        </authorList>
    </citation>
    <scope>NUCLEOTIDE SEQUENCE</scope>
    <source>
        <strain evidence="1">Expedition CK06-06</strain>
    </source>
</reference>
<accession>X1L5H0</accession>
<dbReference type="PANTHER" id="PTHR43428">
    <property type="entry name" value="ARSENATE REDUCTASE"/>
    <property type="match status" value="1"/>
</dbReference>
<dbReference type="AlphaFoldDB" id="X1L5H0"/>
<gene>
    <name evidence="1" type="ORF">S06H3_05165</name>
</gene>
<dbReference type="PANTHER" id="PTHR43428:SF1">
    <property type="entry name" value="ARSENATE REDUCTASE"/>
    <property type="match status" value="1"/>
</dbReference>
<protein>
    <recommendedName>
        <fullName evidence="2">Phosphotyrosine protein phosphatase I domain-containing protein</fullName>
    </recommendedName>
</protein>
<dbReference type="InterPro" id="IPR036196">
    <property type="entry name" value="Ptyr_pPase_sf"/>
</dbReference>
<organism evidence="1">
    <name type="scientific">marine sediment metagenome</name>
    <dbReference type="NCBI Taxonomy" id="412755"/>
    <lineage>
        <taxon>unclassified sequences</taxon>
        <taxon>metagenomes</taxon>
        <taxon>ecological metagenomes</taxon>
    </lineage>
</organism>
<sequence length="113" mass="12990">IKRAGFQIEKREGNIDNPRYLISSGENLHGNSMFSKKYNDNANPDKEFCAIMVCSDADEACPIVPGTEDRISLPYDDPKAFDDTDLEKTKYDERCRQIASEMFFIFKYAKSKM</sequence>